<evidence type="ECO:0000313" key="3">
    <source>
        <dbReference type="EMBL" id="RRH69772.1"/>
    </source>
</evidence>
<dbReference type="InterPro" id="IPR045851">
    <property type="entry name" value="AMP-bd_C_sf"/>
</dbReference>
<dbReference type="InterPro" id="IPR020845">
    <property type="entry name" value="AMP-binding_CS"/>
</dbReference>
<evidence type="ECO:0000259" key="1">
    <source>
        <dbReference type="Pfam" id="PF00501"/>
    </source>
</evidence>
<dbReference type="InterPro" id="IPR025110">
    <property type="entry name" value="AMP-bd_C"/>
</dbReference>
<dbReference type="PANTHER" id="PTHR43201:SF32">
    <property type="entry name" value="2-SUCCINYLBENZOATE--COA LIGASE, CHLOROPLASTIC_PEROXISOMAL"/>
    <property type="match status" value="1"/>
</dbReference>
<organism evidence="3 4">
    <name type="scientific">Falsigemmobacter faecalis</name>
    <dbReference type="NCBI Taxonomy" id="2488730"/>
    <lineage>
        <taxon>Bacteria</taxon>
        <taxon>Pseudomonadati</taxon>
        <taxon>Pseudomonadota</taxon>
        <taxon>Alphaproteobacteria</taxon>
        <taxon>Rhodobacterales</taxon>
        <taxon>Paracoccaceae</taxon>
        <taxon>Falsigemmobacter</taxon>
    </lineage>
</organism>
<dbReference type="Gene3D" id="3.40.50.12780">
    <property type="entry name" value="N-terminal domain of ligase-like"/>
    <property type="match status" value="1"/>
</dbReference>
<dbReference type="AlphaFoldDB" id="A0A3P3D8L3"/>
<dbReference type="GO" id="GO:0006631">
    <property type="term" value="P:fatty acid metabolic process"/>
    <property type="evidence" value="ECO:0007669"/>
    <property type="project" value="TreeGrafter"/>
</dbReference>
<sequence length="637" mass="67541">MTTIQTPRLTARALRRITCEADLFALEDRGLDSLLTATSLYDMFRTNALLHGARPGLTVLASADPGADCVTLSHADLFAQITRAANLFGAKGLRRAEVVTLLSRSHPQLPVALWGAQVAGVASCLNHLLSTDMILALMQAEAAEMLVCPGPALDPDLWTRACEVAARLPHLKAVFVFGGLPAGMEARFCDFDAEMAAQRGDALVHCREPELSDRAALFHTGGTTGLPKLVPQTHLNQLHAAWSLAQMFDLSQDDTGLNGFPLYHVGGTTTMGLSVLSAAGHMVLLSPDGFRNRGIVAAIWRLTERFRATVLGAVPTVIGSFSEVPKGGADLSSLRFAMTGGSPLPAAVAERFTRATGLTLIEQYGMTETVAALATTPLHGPLIRGSVGLRCPFSQIAVMRQDADGLWQDCARGESGIVTVSGPQVCAGYLDPRHNRGAFTPSGAFVTGDLGYLDAAGYLHLTGREKDLIIRGGHNIDPLAIEEVANAHPDVALSAAVGMPDAYAGEIPVVFVTPRPGAGIDLAALAEFLRQGISEPPARPRHIFVLPDLPVTGVGKIFKPELRRQALRHKLVMLLRDLAPEACAGDLSPGECEEAGGYVLQITLPSRQAAAPLQKALSAAALDLNLRLRLNIRTAAL</sequence>
<dbReference type="PROSITE" id="PS00455">
    <property type="entry name" value="AMP_BINDING"/>
    <property type="match status" value="1"/>
</dbReference>
<dbReference type="OrthoDB" id="9803968at2"/>
<reference evidence="3 4" key="1">
    <citation type="submission" date="2018-11" db="EMBL/GenBank/DDBJ databases">
        <title>Gemmobacter sp. nov., YIM 102744-1 draft genome.</title>
        <authorList>
            <person name="Li G."/>
            <person name="Jiang Y."/>
        </authorList>
    </citation>
    <scope>NUCLEOTIDE SEQUENCE [LARGE SCALE GENOMIC DNA]</scope>
    <source>
        <strain evidence="3 4">YIM 102744-1</strain>
    </source>
</reference>
<feature type="domain" description="AMP-binding enzyme C-terminal" evidence="2">
    <location>
        <begin position="481"/>
        <end position="556"/>
    </location>
</feature>
<accession>A0A3P3D8L3</accession>
<dbReference type="Pfam" id="PF13193">
    <property type="entry name" value="AMP-binding_C"/>
    <property type="match status" value="1"/>
</dbReference>
<dbReference type="Gene3D" id="3.30.300.30">
    <property type="match status" value="1"/>
</dbReference>
<protein>
    <submittedName>
        <fullName evidence="3">Acyl-CoA synthetase</fullName>
    </submittedName>
</protein>
<dbReference type="SUPFAM" id="SSF56801">
    <property type="entry name" value="Acetyl-CoA synthetase-like"/>
    <property type="match status" value="1"/>
</dbReference>
<evidence type="ECO:0000259" key="2">
    <source>
        <dbReference type="Pfam" id="PF13193"/>
    </source>
</evidence>
<dbReference type="Proteomes" id="UP000282125">
    <property type="component" value="Unassembled WGS sequence"/>
</dbReference>
<dbReference type="InterPro" id="IPR000873">
    <property type="entry name" value="AMP-dep_synth/lig_dom"/>
</dbReference>
<keyword evidence="4" id="KW-1185">Reference proteome</keyword>
<name>A0A3P3D8L3_9RHOB</name>
<feature type="domain" description="AMP-dependent synthetase/ligase" evidence="1">
    <location>
        <begin position="67"/>
        <end position="430"/>
    </location>
</feature>
<dbReference type="PANTHER" id="PTHR43201">
    <property type="entry name" value="ACYL-COA SYNTHETASE"/>
    <property type="match status" value="1"/>
</dbReference>
<comment type="caution">
    <text evidence="3">The sequence shown here is derived from an EMBL/GenBank/DDBJ whole genome shotgun (WGS) entry which is preliminary data.</text>
</comment>
<dbReference type="GO" id="GO:0031956">
    <property type="term" value="F:medium-chain fatty acid-CoA ligase activity"/>
    <property type="evidence" value="ECO:0007669"/>
    <property type="project" value="TreeGrafter"/>
</dbReference>
<gene>
    <name evidence="3" type="ORF">EG244_18040</name>
</gene>
<dbReference type="EMBL" id="RRAZ01000041">
    <property type="protein sequence ID" value="RRH69772.1"/>
    <property type="molecule type" value="Genomic_DNA"/>
</dbReference>
<dbReference type="RefSeq" id="WP_124966567.1">
    <property type="nucleotide sequence ID" value="NZ_RRAZ01000041.1"/>
</dbReference>
<dbReference type="Pfam" id="PF00501">
    <property type="entry name" value="AMP-binding"/>
    <property type="match status" value="1"/>
</dbReference>
<proteinExistence type="predicted"/>
<dbReference type="InterPro" id="IPR042099">
    <property type="entry name" value="ANL_N_sf"/>
</dbReference>
<evidence type="ECO:0000313" key="4">
    <source>
        <dbReference type="Proteomes" id="UP000282125"/>
    </source>
</evidence>